<sequence>MKSRYLSALLIAAAGLSGAASLSSIPVFAQEHAAVEERGSAATRSAVIAAIDAYRTAVVKADRAGLDTAFHPDLSYGHTDGAVLSKVEQIDRTLAPGKRFTAVDIADAKVRSYGNVAYVTASWTFHLSKDDGTTSTARLSGLDVWTKGPRGWQLIARQLTRPAQ</sequence>
<dbReference type="Gene3D" id="3.10.450.50">
    <property type="match status" value="1"/>
</dbReference>
<dbReference type="EMBL" id="JACHLN010000003">
    <property type="protein sequence ID" value="MBB4839985.1"/>
    <property type="molecule type" value="Genomic_DNA"/>
</dbReference>
<feature type="domain" description="DUF4440" evidence="2">
    <location>
        <begin position="48"/>
        <end position="154"/>
    </location>
</feature>
<proteinExistence type="predicted"/>
<dbReference type="Pfam" id="PF14534">
    <property type="entry name" value="DUF4440"/>
    <property type="match status" value="1"/>
</dbReference>
<evidence type="ECO:0000259" key="2">
    <source>
        <dbReference type="Pfam" id="PF14534"/>
    </source>
</evidence>
<organism evidence="3 4">
    <name type="scientific">Sphingomonas kyeonggiensis</name>
    <dbReference type="NCBI Taxonomy" id="1268553"/>
    <lineage>
        <taxon>Bacteria</taxon>
        <taxon>Pseudomonadati</taxon>
        <taxon>Pseudomonadota</taxon>
        <taxon>Alphaproteobacteria</taxon>
        <taxon>Sphingomonadales</taxon>
        <taxon>Sphingomonadaceae</taxon>
        <taxon>Sphingomonas</taxon>
    </lineage>
</organism>
<keyword evidence="1" id="KW-0732">Signal</keyword>
<dbReference type="InterPro" id="IPR027843">
    <property type="entry name" value="DUF4440"/>
</dbReference>
<dbReference type="SUPFAM" id="SSF54427">
    <property type="entry name" value="NTF2-like"/>
    <property type="match status" value="1"/>
</dbReference>
<keyword evidence="3" id="KW-0413">Isomerase</keyword>
<keyword evidence="4" id="KW-1185">Reference proteome</keyword>
<feature type="chain" id="PRO_5031213216" evidence="1">
    <location>
        <begin position="30"/>
        <end position="164"/>
    </location>
</feature>
<gene>
    <name evidence="3" type="ORF">HNP52_003077</name>
</gene>
<accession>A0A7W7K3Z4</accession>
<dbReference type="AlphaFoldDB" id="A0A7W7K3Z4"/>
<evidence type="ECO:0000313" key="3">
    <source>
        <dbReference type="EMBL" id="MBB4839985.1"/>
    </source>
</evidence>
<feature type="signal peptide" evidence="1">
    <location>
        <begin position="1"/>
        <end position="29"/>
    </location>
</feature>
<reference evidence="3 4" key="1">
    <citation type="submission" date="2020-08" db="EMBL/GenBank/DDBJ databases">
        <title>Functional genomics of gut bacteria from endangered species of beetles.</title>
        <authorList>
            <person name="Carlos-Shanley C."/>
        </authorList>
    </citation>
    <scope>NUCLEOTIDE SEQUENCE [LARGE SCALE GENOMIC DNA]</scope>
    <source>
        <strain evidence="3 4">S00224</strain>
    </source>
</reference>
<dbReference type="InterPro" id="IPR032710">
    <property type="entry name" value="NTF2-like_dom_sf"/>
</dbReference>
<name>A0A7W7K3Z4_9SPHN</name>
<evidence type="ECO:0000313" key="4">
    <source>
        <dbReference type="Proteomes" id="UP000575241"/>
    </source>
</evidence>
<comment type="caution">
    <text evidence="3">The sequence shown here is derived from an EMBL/GenBank/DDBJ whole genome shotgun (WGS) entry which is preliminary data.</text>
</comment>
<dbReference type="GO" id="GO:0016853">
    <property type="term" value="F:isomerase activity"/>
    <property type="evidence" value="ECO:0007669"/>
    <property type="project" value="UniProtKB-KW"/>
</dbReference>
<dbReference type="Proteomes" id="UP000575241">
    <property type="component" value="Unassembled WGS sequence"/>
</dbReference>
<dbReference type="RefSeq" id="WP_184168499.1">
    <property type="nucleotide sequence ID" value="NZ_JACHLN010000003.1"/>
</dbReference>
<protein>
    <submittedName>
        <fullName evidence="3">Ketosteroid isomerase-like protein</fullName>
    </submittedName>
</protein>
<evidence type="ECO:0000256" key="1">
    <source>
        <dbReference type="SAM" id="SignalP"/>
    </source>
</evidence>